<organism evidence="1 2">
    <name type="scientific">candidate division WS6 bacterium OLB21</name>
    <dbReference type="NCBI Taxonomy" id="1617427"/>
    <lineage>
        <taxon>Bacteria</taxon>
        <taxon>Candidatus Dojkabacteria</taxon>
    </lineage>
</organism>
<proteinExistence type="predicted"/>
<gene>
    <name evidence="1" type="ORF">UZ20_WS6002000842</name>
</gene>
<dbReference type="Proteomes" id="UP000070449">
    <property type="component" value="Unassembled WGS sequence"/>
</dbReference>
<sequence>MDLKEKLLELLKECGEAHKKYEAEELGGKTDQDWQSWYATFLLERKFDELFEEEVTAESLKQSLESASKKHKEIKDKNFLARILCRLFLI</sequence>
<dbReference type="EMBL" id="JYPD01000025">
    <property type="protein sequence ID" value="KXK08314.1"/>
    <property type="molecule type" value="Genomic_DNA"/>
</dbReference>
<evidence type="ECO:0000313" key="2">
    <source>
        <dbReference type="Proteomes" id="UP000070449"/>
    </source>
</evidence>
<comment type="caution">
    <text evidence="1">The sequence shown here is derived from an EMBL/GenBank/DDBJ whole genome shotgun (WGS) entry which is preliminary data.</text>
</comment>
<accession>A0A136KFX5</accession>
<protein>
    <submittedName>
        <fullName evidence="1">Uncharacterized protein</fullName>
    </submittedName>
</protein>
<reference evidence="1 2" key="1">
    <citation type="submission" date="2015-02" db="EMBL/GenBank/DDBJ databases">
        <title>Improved understanding of the partial-nitritation anammox process through 23 genomes representing the majority of the microbial community.</title>
        <authorList>
            <person name="Speth D.R."/>
            <person name="In T Zandt M."/>
            <person name="Guerrero Cruz S."/>
            <person name="Jetten M.S."/>
            <person name="Dutilh B.E."/>
        </authorList>
    </citation>
    <scope>NUCLEOTIDE SEQUENCE [LARGE SCALE GENOMIC DNA]</scope>
    <source>
        <strain evidence="1">OLB21</strain>
    </source>
</reference>
<dbReference type="AlphaFoldDB" id="A0A136KFX5"/>
<dbReference type="STRING" id="1617427.UZ20_WS6002000842"/>
<evidence type="ECO:0000313" key="1">
    <source>
        <dbReference type="EMBL" id="KXK08314.1"/>
    </source>
</evidence>
<name>A0A136KFX5_9BACT</name>